<gene>
    <name evidence="2" type="ORF">ABZ568_09570</name>
</gene>
<reference evidence="2 3" key="1">
    <citation type="submission" date="2024-06" db="EMBL/GenBank/DDBJ databases">
        <title>The Natural Products Discovery Center: Release of the First 8490 Sequenced Strains for Exploring Actinobacteria Biosynthetic Diversity.</title>
        <authorList>
            <person name="Kalkreuter E."/>
            <person name="Kautsar S.A."/>
            <person name="Yang D."/>
            <person name="Bader C.D."/>
            <person name="Teijaro C.N."/>
            <person name="Fluegel L."/>
            <person name="Davis C.M."/>
            <person name="Simpson J.R."/>
            <person name="Lauterbach L."/>
            <person name="Steele A.D."/>
            <person name="Gui C."/>
            <person name="Meng S."/>
            <person name="Li G."/>
            <person name="Viehrig K."/>
            <person name="Ye F."/>
            <person name="Su P."/>
            <person name="Kiefer A.F."/>
            <person name="Nichols A."/>
            <person name="Cepeda A.J."/>
            <person name="Yan W."/>
            <person name="Fan B."/>
            <person name="Jiang Y."/>
            <person name="Adhikari A."/>
            <person name="Zheng C.-J."/>
            <person name="Schuster L."/>
            <person name="Cowan T.M."/>
            <person name="Smanski M.J."/>
            <person name="Chevrette M.G."/>
            <person name="De Carvalho L.P.S."/>
            <person name="Shen B."/>
        </authorList>
    </citation>
    <scope>NUCLEOTIDE SEQUENCE [LARGE SCALE GENOMIC DNA]</scope>
    <source>
        <strain evidence="2 3">NPDC019583</strain>
    </source>
</reference>
<dbReference type="EMBL" id="JBEYBN010000010">
    <property type="protein sequence ID" value="MEU2266669.1"/>
    <property type="molecule type" value="Genomic_DNA"/>
</dbReference>
<evidence type="ECO:0000313" key="3">
    <source>
        <dbReference type="Proteomes" id="UP001550603"/>
    </source>
</evidence>
<accession>A0ABV2XRR2</accession>
<feature type="domain" description="F5/8 type C" evidence="1">
    <location>
        <begin position="1"/>
        <end position="159"/>
    </location>
</feature>
<keyword evidence="3" id="KW-1185">Reference proteome</keyword>
<dbReference type="SUPFAM" id="SSF49785">
    <property type="entry name" value="Galactose-binding domain-like"/>
    <property type="match status" value="1"/>
</dbReference>
<dbReference type="RefSeq" id="WP_359787148.1">
    <property type="nucleotide sequence ID" value="NZ_JBEYBN010000010.1"/>
</dbReference>
<proteinExistence type="predicted"/>
<dbReference type="Gene3D" id="2.60.120.260">
    <property type="entry name" value="Galactose-binding domain-like"/>
    <property type="match status" value="1"/>
</dbReference>
<sequence>MGRLDNLALVRPVTSNNSLENSNWGRNRLADGTLTSVTGTKGFTSIDFASDDVSGTPVWIQVDLAADRAIREVTLHPRPETGASGGGTAGFPVDFTFQTRTDGGTTYTTARTITGEPNPNGAAQTYTLISANGRYLRLRITRLGRPASDETSKYRLQPAEIRIN</sequence>
<comment type="caution">
    <text evidence="2">The sequence shown here is derived from an EMBL/GenBank/DDBJ whole genome shotgun (WGS) entry which is preliminary data.</text>
</comment>
<dbReference type="Proteomes" id="UP001550603">
    <property type="component" value="Unassembled WGS sequence"/>
</dbReference>
<evidence type="ECO:0000313" key="2">
    <source>
        <dbReference type="EMBL" id="MEU2266669.1"/>
    </source>
</evidence>
<dbReference type="Pfam" id="PF00754">
    <property type="entry name" value="F5_F8_type_C"/>
    <property type="match status" value="1"/>
</dbReference>
<protein>
    <submittedName>
        <fullName evidence="2">Discoidin domain-containing protein</fullName>
    </submittedName>
</protein>
<dbReference type="PROSITE" id="PS50022">
    <property type="entry name" value="FA58C_3"/>
    <property type="match status" value="1"/>
</dbReference>
<dbReference type="InterPro" id="IPR000421">
    <property type="entry name" value="FA58C"/>
</dbReference>
<organism evidence="2 3">
    <name type="scientific">Streptomyces olindensis</name>
    <dbReference type="NCBI Taxonomy" id="358823"/>
    <lineage>
        <taxon>Bacteria</taxon>
        <taxon>Bacillati</taxon>
        <taxon>Actinomycetota</taxon>
        <taxon>Actinomycetes</taxon>
        <taxon>Kitasatosporales</taxon>
        <taxon>Streptomycetaceae</taxon>
        <taxon>Streptomyces</taxon>
    </lineage>
</organism>
<dbReference type="InterPro" id="IPR008979">
    <property type="entry name" value="Galactose-bd-like_sf"/>
</dbReference>
<name>A0ABV2XRR2_9ACTN</name>
<evidence type="ECO:0000259" key="1">
    <source>
        <dbReference type="PROSITE" id="PS50022"/>
    </source>
</evidence>